<reference evidence="7" key="1">
    <citation type="submission" date="2007-06" db="EMBL/GenBank/DDBJ databases">
        <title>Full length cDNA sequences from Sitka Spruce (Picea sitchensis).</title>
        <authorList>
            <person name="Ralph S.G."/>
            <person name="Chun H.E."/>
            <person name="Liao N."/>
            <person name="Ali J."/>
            <person name="Reid K."/>
            <person name="Kolosova N."/>
            <person name="Cooper N."/>
            <person name="Cullis C."/>
            <person name="Jancsik S."/>
            <person name="Moore R."/>
            <person name="Mayo M."/>
            <person name="Wagner S."/>
            <person name="Holt R.A."/>
            <person name="Jones S.J.M."/>
            <person name="Marra M.A."/>
            <person name="Ritland C.E."/>
            <person name="Ritland K."/>
            <person name="Bohlmann J."/>
        </authorList>
    </citation>
    <scope>NUCLEOTIDE SEQUENCE</scope>
    <source>
        <tissue evidence="7">Bark</tissue>
    </source>
</reference>
<dbReference type="PANTHER" id="PTHR46915:SF6">
    <property type="entry name" value="CYSTEINE PROTEINASES SUPERFAMILY PROTEIN"/>
    <property type="match status" value="1"/>
</dbReference>
<dbReference type="Gene3D" id="3.30.310.130">
    <property type="entry name" value="Ubiquitin-related"/>
    <property type="match status" value="1"/>
</dbReference>
<comment type="similarity">
    <text evidence="1">Belongs to the peptidase C48 family.</text>
</comment>
<feature type="compositionally biased region" description="Polar residues" evidence="5">
    <location>
        <begin position="103"/>
        <end position="112"/>
    </location>
</feature>
<evidence type="ECO:0000259" key="6">
    <source>
        <dbReference type="PROSITE" id="PS50600"/>
    </source>
</evidence>
<evidence type="ECO:0000256" key="2">
    <source>
        <dbReference type="ARBA" id="ARBA00022670"/>
    </source>
</evidence>
<evidence type="ECO:0000256" key="3">
    <source>
        <dbReference type="ARBA" id="ARBA00022801"/>
    </source>
</evidence>
<feature type="region of interest" description="Disordered" evidence="5">
    <location>
        <begin position="81"/>
        <end position="114"/>
    </location>
</feature>
<dbReference type="SUPFAM" id="SSF54001">
    <property type="entry name" value="Cysteine proteinases"/>
    <property type="match status" value="1"/>
</dbReference>
<dbReference type="GO" id="GO:0016926">
    <property type="term" value="P:protein desumoylation"/>
    <property type="evidence" value="ECO:0007669"/>
    <property type="project" value="UniProtKB-ARBA"/>
</dbReference>
<proteinExistence type="evidence at transcript level"/>
<accession>B8LRB5</accession>
<sequence>MADARVCRGPRRFQRKRPCEKLPAFVPCRGGSRSYKRSRLGAGVESQSEEVISCDADGFVNLEVDLSMEVESHINRISVKSPENLKFGKPQNPGNPKRPYNFKSGNSTNPQNPECLEFANPKSPQNLESANPNNPENLVSVNPKNSECRRYSMYKHRRNRESLKYRHHKHEIEAETGSRIQAEGSLGAIACESVASEVNFKLEDNSFNRRRSIVQNTAFKGAADKNKGQSMSLKSRGRENVFDDFESENNCTDELSVVLGLDERSLASNCKITNFVCKDGKSVVQSSTPCSVIGSKKIPEDPQLMVVIPILDEQEETCNKLSPKKGPGKKSMQLQCRNAVVNLDNYLDTDIIDRYIEHIWKKHPKYKQESCTYLDCLWFSMYLEEALSFNILKWTKAKHIFSKQYVFIPIVHWGHWNLLILCHFGEDLSSESRTPCMLLLDSLKETEPNRLEPLIRKFLVDVHNEDGRQDGDKIIAKIPLLVPEVPQQTNGNDCGVFLLHFVDKFLKRAPKNFSISEGCYPYFLTKNWFKSHEIGKRRKQIYDVILKDRHCVSQMTKRRISTRSKKLHGFLNSDHASKWIDLSSAG</sequence>
<organism evidence="7">
    <name type="scientific">Picea sitchensis</name>
    <name type="common">Sitka spruce</name>
    <name type="synonym">Pinus sitchensis</name>
    <dbReference type="NCBI Taxonomy" id="3332"/>
    <lineage>
        <taxon>Eukaryota</taxon>
        <taxon>Viridiplantae</taxon>
        <taxon>Streptophyta</taxon>
        <taxon>Embryophyta</taxon>
        <taxon>Tracheophyta</taxon>
        <taxon>Spermatophyta</taxon>
        <taxon>Pinopsida</taxon>
        <taxon>Pinidae</taxon>
        <taxon>Conifers I</taxon>
        <taxon>Pinales</taxon>
        <taxon>Pinaceae</taxon>
        <taxon>Picea</taxon>
    </lineage>
</organism>
<dbReference type="InterPro" id="IPR038765">
    <property type="entry name" value="Papain-like_cys_pep_sf"/>
</dbReference>
<evidence type="ECO:0000313" key="7">
    <source>
        <dbReference type="EMBL" id="ABR18195.1"/>
    </source>
</evidence>
<keyword evidence="4" id="KW-0788">Thiol protease</keyword>
<dbReference type="PROSITE" id="PS50600">
    <property type="entry name" value="ULP_PROTEASE"/>
    <property type="match status" value="1"/>
</dbReference>
<name>B8LRB5_PICSI</name>
<evidence type="ECO:0000256" key="4">
    <source>
        <dbReference type="ARBA" id="ARBA00022807"/>
    </source>
</evidence>
<feature type="domain" description="Ubiquitin-like protease family profile" evidence="6">
    <location>
        <begin position="311"/>
        <end position="505"/>
    </location>
</feature>
<keyword evidence="3" id="KW-0378">Hydrolase</keyword>
<dbReference type="EMBL" id="EF678438">
    <property type="protein sequence ID" value="ABR18195.1"/>
    <property type="molecule type" value="mRNA"/>
</dbReference>
<evidence type="ECO:0000256" key="1">
    <source>
        <dbReference type="ARBA" id="ARBA00005234"/>
    </source>
</evidence>
<protein>
    <recommendedName>
        <fullName evidence="6">Ubiquitin-like protease family profile domain-containing protein</fullName>
    </recommendedName>
</protein>
<evidence type="ECO:0000256" key="5">
    <source>
        <dbReference type="SAM" id="MobiDB-lite"/>
    </source>
</evidence>
<dbReference type="PANTHER" id="PTHR46915">
    <property type="entry name" value="UBIQUITIN-LIKE PROTEASE 4-RELATED"/>
    <property type="match status" value="1"/>
</dbReference>
<dbReference type="InterPro" id="IPR003653">
    <property type="entry name" value="Peptidase_C48_C"/>
</dbReference>
<dbReference type="AlphaFoldDB" id="B8LRB5"/>
<dbReference type="Gene3D" id="1.10.418.20">
    <property type="match status" value="1"/>
</dbReference>
<dbReference type="GO" id="GO:0006508">
    <property type="term" value="P:proteolysis"/>
    <property type="evidence" value="ECO:0007669"/>
    <property type="project" value="UniProtKB-KW"/>
</dbReference>
<dbReference type="GO" id="GO:0008234">
    <property type="term" value="F:cysteine-type peptidase activity"/>
    <property type="evidence" value="ECO:0007669"/>
    <property type="project" value="UniProtKB-KW"/>
</dbReference>
<dbReference type="Pfam" id="PF02902">
    <property type="entry name" value="Peptidase_C48"/>
    <property type="match status" value="1"/>
</dbReference>
<keyword evidence="2" id="KW-0645">Protease</keyword>